<dbReference type="RefSeq" id="WP_279494018.1">
    <property type="nucleotide sequence ID" value="NZ_CP122283.1"/>
</dbReference>
<dbReference type="InterPro" id="IPR000157">
    <property type="entry name" value="TIR_dom"/>
</dbReference>
<evidence type="ECO:0000313" key="2">
    <source>
        <dbReference type="EMBL" id="WGF37760.1"/>
    </source>
</evidence>
<feature type="domain" description="SEFIR" evidence="1">
    <location>
        <begin position="8"/>
        <end position="147"/>
    </location>
</feature>
<dbReference type="Pfam" id="PF13676">
    <property type="entry name" value="TIR_2"/>
    <property type="match status" value="1"/>
</dbReference>
<sequence length="372" mass="43275">MTQEVEKNPVVFISYTHDSDEHLDRVLEFSNKLRAEGIDAVLDQYEESPPEGWPRWMDRQIRRADYVIMICTPLYFKRVMGEEKQGVGLGGIWESGLIYQHLYNEGGINNKFIPVLFEDVSSYMDIPTPLQGSTHYIANNERSFDRLYWRLRGVSNAAVKPDLGKLRPVEEKERKTMFVTSLIDIEVWNQASWKGCAYLYSPNGELPPAIGLLFENKKAAEVILKQWKSALFKNHSSNDFYEELRISIINTDFEGEKAGYFITVGTNPDGLLKRYKDLGVEVDYDTSLFMMVSRIQYMNRIQGSVHQQIFFDHYSKHGKYFVELGYLENGQINLLKDFRLEKTVIEQRHISEIKEDDLDVSVLGRYQEMLND</sequence>
<evidence type="ECO:0000259" key="1">
    <source>
        <dbReference type="PROSITE" id="PS51534"/>
    </source>
</evidence>
<dbReference type="EMBL" id="CP122283">
    <property type="protein sequence ID" value="WGF37760.1"/>
    <property type="molecule type" value="Genomic_DNA"/>
</dbReference>
<dbReference type="Proteomes" id="UP001244564">
    <property type="component" value="Chromosome"/>
</dbReference>
<dbReference type="PROSITE" id="PS51534">
    <property type="entry name" value="SEFIR"/>
    <property type="match status" value="1"/>
</dbReference>
<protein>
    <submittedName>
        <fullName evidence="2">Toll/interleukin-1 receptor domain-containing protein</fullName>
    </submittedName>
</protein>
<organism evidence="2 3">
    <name type="scientific">Lysinibacillus capsici</name>
    <dbReference type="NCBI Taxonomy" id="2115968"/>
    <lineage>
        <taxon>Bacteria</taxon>
        <taxon>Bacillati</taxon>
        <taxon>Bacillota</taxon>
        <taxon>Bacilli</taxon>
        <taxon>Bacillales</taxon>
        <taxon>Bacillaceae</taxon>
        <taxon>Lysinibacillus</taxon>
    </lineage>
</organism>
<evidence type="ECO:0000313" key="3">
    <source>
        <dbReference type="Proteomes" id="UP001244564"/>
    </source>
</evidence>
<gene>
    <name evidence="2" type="ORF">QBO96_18895</name>
</gene>
<reference evidence="2 3" key="1">
    <citation type="submission" date="2023-04" db="EMBL/GenBank/DDBJ databases">
        <title>Genomic of Lysinibacillus capsici TSBLM.</title>
        <authorList>
            <person name="Hu X.S."/>
            <person name="Yu C.H."/>
        </authorList>
    </citation>
    <scope>NUCLEOTIDE SEQUENCE [LARGE SCALE GENOMIC DNA]</scope>
    <source>
        <strain evidence="2 3">TSBLM</strain>
    </source>
</reference>
<dbReference type="SUPFAM" id="SSF52200">
    <property type="entry name" value="Toll/Interleukin receptor TIR domain"/>
    <property type="match status" value="1"/>
</dbReference>
<dbReference type="InterPro" id="IPR035897">
    <property type="entry name" value="Toll_tir_struct_dom_sf"/>
</dbReference>
<name>A0ABY8KF55_9BACI</name>
<dbReference type="InterPro" id="IPR013568">
    <property type="entry name" value="SEFIR_dom"/>
</dbReference>
<keyword evidence="2" id="KW-0675">Receptor</keyword>
<accession>A0ABY8KF55</accession>
<dbReference type="Gene3D" id="3.40.50.10140">
    <property type="entry name" value="Toll/interleukin-1 receptor homology (TIR) domain"/>
    <property type="match status" value="1"/>
</dbReference>
<keyword evidence="3" id="KW-1185">Reference proteome</keyword>
<proteinExistence type="predicted"/>